<dbReference type="Proteomes" id="UP000029777">
    <property type="component" value="Segment"/>
</dbReference>
<dbReference type="KEGG" id="vg:13853648"/>
<proteinExistence type="predicted"/>
<dbReference type="RefSeq" id="YP_006908679.1">
    <property type="nucleotide sequence ID" value="NC_018874.1"/>
</dbReference>
<dbReference type="GeneID" id="13853648"/>
<organism evidence="1 2">
    <name type="scientific">Abalone herpesvirus (isolate Abalone/Australia/Victoria/2009)</name>
    <name type="common">AbHV</name>
    <dbReference type="NCBI Taxonomy" id="1241371"/>
    <lineage>
        <taxon>Viruses</taxon>
        <taxon>Duplodnaviria</taxon>
        <taxon>Heunggongvirae</taxon>
        <taxon>Peploviricota</taxon>
        <taxon>Herviviricetes</taxon>
        <taxon>Herpesvirales</taxon>
        <taxon>Malacoherpesviridae</taxon>
        <taxon>Aurivirus</taxon>
        <taxon>Aurivirus haliotidmalaco1</taxon>
    </lineage>
</organism>
<evidence type="ECO:0000313" key="1">
    <source>
        <dbReference type="EMBL" id="AFU90039.1"/>
    </source>
</evidence>
<accession>K4JUF5</accession>
<dbReference type="EMBL" id="JX453331">
    <property type="protein sequence ID" value="AFU90039.1"/>
    <property type="molecule type" value="Genomic_DNA"/>
</dbReference>
<protein>
    <submittedName>
        <fullName evidence="1">Uncharacterized protein</fullName>
    </submittedName>
</protein>
<gene>
    <name evidence="1" type="ORF">AbHV_ORF29</name>
</gene>
<sequence length="266" mass="30367">MNTFDDILRRVTIESYGLYKKFDHEMREEIMNVLLQDVDPVVANEQDCMEWDGEESRPDGDFEIDESNGEVASVRGMSCLLTPDEITAMALQSCIDSDVLVRRILLHLYRYHPAVTERTCLMHIKHLKSRLMNDVYMDPCMSKIKRDPHAFALELVSKTYSWMMFECTGCLSTQAPYDPKSIGCQRPIYDFDTFEVLMSPDICFNPLLLCSLMDAAYGSEPVVAAGQASWMSMLSAMSPNMDVNTVKFGLEFYKADKLAAKLRLKK</sequence>
<reference evidence="1 2" key="1">
    <citation type="submission" date="2012-08" db="EMBL/GenBank/DDBJ databases">
        <title>Abalone herpesvirus genome reveals unexpected ancestry.</title>
        <authorList>
            <person name="Savin K.W."/>
            <person name="Fegan M."/>
            <person name="Powney R."/>
            <person name="Savage D."/>
            <person name="Wong F."/>
            <person name="Sawbridge T."/>
            <person name="Helsham J."/>
            <person name="Vardy M."/>
            <person name="Cogan N."/>
            <person name="Mohammad I."/>
            <person name="Cocks B.G."/>
            <person name="Warner S."/>
        </authorList>
    </citation>
    <scope>NUCLEOTIDE SEQUENCE [LARGE SCALE GENOMIC DNA]</scope>
    <source>
        <strain evidence="2">Isolate Abalone/Australia/Victoria/2009</strain>
    </source>
</reference>
<keyword evidence="2" id="KW-1185">Reference proteome</keyword>
<evidence type="ECO:0000313" key="2">
    <source>
        <dbReference type="Proteomes" id="UP000029777"/>
    </source>
</evidence>
<organismHost>
    <name type="scientific">Haliotidae</name>
    <name type="common">abalones</name>
    <dbReference type="NCBI Taxonomy" id="6451"/>
</organismHost>
<name>K4JUF5_ABHV</name>